<dbReference type="EMBL" id="JXXE01000027">
    <property type="protein sequence ID" value="KIZ47976.1"/>
    <property type="molecule type" value="Genomic_DNA"/>
</dbReference>
<dbReference type="OrthoDB" id="8251663at2"/>
<organism evidence="1 2">
    <name type="scientific">Rhodopseudomonas palustris</name>
    <dbReference type="NCBI Taxonomy" id="1076"/>
    <lineage>
        <taxon>Bacteria</taxon>
        <taxon>Pseudomonadati</taxon>
        <taxon>Pseudomonadota</taxon>
        <taxon>Alphaproteobacteria</taxon>
        <taxon>Hyphomicrobiales</taxon>
        <taxon>Nitrobacteraceae</taxon>
        <taxon>Rhodopseudomonas</taxon>
    </lineage>
</organism>
<evidence type="ECO:0000313" key="2">
    <source>
        <dbReference type="Proteomes" id="UP000032515"/>
    </source>
</evidence>
<name>A0A0D7F5C0_RHOPL</name>
<reference evidence="1 2" key="1">
    <citation type="submission" date="2014-11" db="EMBL/GenBank/DDBJ databases">
        <title>Genomics and ecophysiology of heterotrophic nitrogen fixing bacteria isolated from estuarine surface water.</title>
        <authorList>
            <person name="Bentzon-Tilia M."/>
            <person name="Severin I."/>
            <person name="Hansen L.H."/>
            <person name="Riemann L."/>
        </authorList>
    </citation>
    <scope>NUCLEOTIDE SEQUENCE [LARGE SCALE GENOMIC DNA]</scope>
    <source>
        <strain evidence="1 2">BAL398</strain>
    </source>
</reference>
<proteinExistence type="predicted"/>
<dbReference type="Proteomes" id="UP000032515">
    <property type="component" value="Unassembled WGS sequence"/>
</dbReference>
<dbReference type="AlphaFoldDB" id="A0A0D7F5C0"/>
<accession>A0A0D7F5C0</accession>
<protein>
    <submittedName>
        <fullName evidence="1">Uncharacterized protein</fullName>
    </submittedName>
</protein>
<gene>
    <name evidence="1" type="ORF">OO17_01395</name>
</gene>
<evidence type="ECO:0000313" key="1">
    <source>
        <dbReference type="EMBL" id="KIZ47976.1"/>
    </source>
</evidence>
<sequence>MLVERGVRVMNVDIIGRSYDIASDYLRRSGAISDSATTNDALLQTIVQMFHRGETNVIRLANRAIAKFESAQLAA</sequence>
<comment type="caution">
    <text evidence="1">The sequence shown here is derived from an EMBL/GenBank/DDBJ whole genome shotgun (WGS) entry which is preliminary data.</text>
</comment>
<dbReference type="PATRIC" id="fig|1076.23.peg.3123"/>